<keyword evidence="1" id="KW-0812">Transmembrane</keyword>
<feature type="transmembrane region" description="Helical" evidence="1">
    <location>
        <begin position="109"/>
        <end position="126"/>
    </location>
</feature>
<feature type="transmembrane region" description="Helical" evidence="1">
    <location>
        <begin position="191"/>
        <end position="215"/>
    </location>
</feature>
<sequence length="325" mass="34667">MCSFPTYASGHVYAILGITSLFYGGAYSLTTFPKEDSTSCDITGDDDLYGIGIRLSLYLQWATVLIATWIAPNEAFYARTLGNIITIAVLANAIRSIASAESGLVAVEWWIVMSTTFLLQIGNLPFSRHLLAESATSLGLTAVVWVVVIGLNCWVWFTAVEAGAREGCDVIIFLFRPISIYNPSWQLGGRILSALFCVPACLGLVTGVGAIAWSVTRPSPHLGRHASIEQLEADEATKKQSIVGATLSTLLQAALGSIAIASAELTIQKNKIQFGEPLSSSGQTLPFGVALFALCATAFTGFRNIVTVHPALPVGPNLNKRLVNV</sequence>
<protein>
    <submittedName>
        <fullName evidence="2">Uncharacterized protein</fullName>
    </submittedName>
</protein>
<feature type="transmembrane region" description="Helical" evidence="1">
    <location>
        <begin position="76"/>
        <end position="97"/>
    </location>
</feature>
<evidence type="ECO:0000313" key="3">
    <source>
        <dbReference type="Proteomes" id="UP000544331"/>
    </source>
</evidence>
<evidence type="ECO:0000313" key="2">
    <source>
        <dbReference type="EMBL" id="KAF5707583.1"/>
    </source>
</evidence>
<accession>A0A8H5Y7V8</accession>
<comment type="caution">
    <text evidence="2">The sequence shown here is derived from an EMBL/GenBank/DDBJ whole genome shotgun (WGS) entry which is preliminary data.</text>
</comment>
<proteinExistence type="predicted"/>
<organism evidence="2 3">
    <name type="scientific">Fusarium mundagurra</name>
    <dbReference type="NCBI Taxonomy" id="1567541"/>
    <lineage>
        <taxon>Eukaryota</taxon>
        <taxon>Fungi</taxon>
        <taxon>Dikarya</taxon>
        <taxon>Ascomycota</taxon>
        <taxon>Pezizomycotina</taxon>
        <taxon>Sordariomycetes</taxon>
        <taxon>Hypocreomycetidae</taxon>
        <taxon>Hypocreales</taxon>
        <taxon>Nectriaceae</taxon>
        <taxon>Fusarium</taxon>
        <taxon>Fusarium fujikuroi species complex</taxon>
    </lineage>
</organism>
<keyword evidence="3" id="KW-1185">Reference proteome</keyword>
<feature type="transmembrane region" description="Helical" evidence="1">
    <location>
        <begin position="12"/>
        <end position="29"/>
    </location>
</feature>
<evidence type="ECO:0000256" key="1">
    <source>
        <dbReference type="SAM" id="Phobius"/>
    </source>
</evidence>
<feature type="transmembrane region" description="Helical" evidence="1">
    <location>
        <begin position="138"/>
        <end position="157"/>
    </location>
</feature>
<feature type="transmembrane region" description="Helical" evidence="1">
    <location>
        <begin position="49"/>
        <end position="69"/>
    </location>
</feature>
<feature type="transmembrane region" description="Helical" evidence="1">
    <location>
        <begin position="283"/>
        <end position="302"/>
    </location>
</feature>
<dbReference type="EMBL" id="JAAOAN010000416">
    <property type="protein sequence ID" value="KAF5707583.1"/>
    <property type="molecule type" value="Genomic_DNA"/>
</dbReference>
<dbReference type="Proteomes" id="UP000544331">
    <property type="component" value="Unassembled WGS sequence"/>
</dbReference>
<keyword evidence="1" id="KW-0472">Membrane</keyword>
<dbReference type="OrthoDB" id="3945378at2759"/>
<feature type="transmembrane region" description="Helical" evidence="1">
    <location>
        <begin position="242"/>
        <end position="263"/>
    </location>
</feature>
<keyword evidence="1" id="KW-1133">Transmembrane helix</keyword>
<dbReference type="AlphaFoldDB" id="A0A8H5Y7V8"/>
<gene>
    <name evidence="2" type="ORF">FMUND_11017</name>
</gene>
<name>A0A8H5Y7V8_9HYPO</name>
<reference evidence="2 3" key="1">
    <citation type="submission" date="2020-05" db="EMBL/GenBank/DDBJ databases">
        <title>Identification and distribution of gene clusters putatively required for synthesis of sphingolipid metabolism inhibitors in phylogenetically diverse species of the filamentous fungus Fusarium.</title>
        <authorList>
            <person name="Kim H.-S."/>
            <person name="Busman M."/>
            <person name="Brown D.W."/>
            <person name="Divon H."/>
            <person name="Uhlig S."/>
            <person name="Proctor R.H."/>
        </authorList>
    </citation>
    <scope>NUCLEOTIDE SEQUENCE [LARGE SCALE GENOMIC DNA]</scope>
    <source>
        <strain evidence="2 3">NRRL 66235</strain>
    </source>
</reference>